<comment type="caution">
    <text evidence="2">The sequence shown here is derived from an EMBL/GenBank/DDBJ whole genome shotgun (WGS) entry which is preliminary data.</text>
</comment>
<dbReference type="Proteomes" id="UP001458880">
    <property type="component" value="Unassembled WGS sequence"/>
</dbReference>
<reference evidence="2 3" key="1">
    <citation type="journal article" date="2024" name="BMC Genomics">
        <title>De novo assembly and annotation of Popillia japonica's genome with initial clues to its potential as an invasive pest.</title>
        <authorList>
            <person name="Cucini C."/>
            <person name="Boschi S."/>
            <person name="Funari R."/>
            <person name="Cardaioli E."/>
            <person name="Iannotti N."/>
            <person name="Marturano G."/>
            <person name="Paoli F."/>
            <person name="Bruttini M."/>
            <person name="Carapelli A."/>
            <person name="Frati F."/>
            <person name="Nardi F."/>
        </authorList>
    </citation>
    <scope>NUCLEOTIDE SEQUENCE [LARGE SCALE GENOMIC DNA]</scope>
    <source>
        <strain evidence="2">DMR45628</strain>
    </source>
</reference>
<protein>
    <submittedName>
        <fullName evidence="2">Uncharacterized protein</fullName>
    </submittedName>
</protein>
<accession>A0AAW1K010</accession>
<feature type="region of interest" description="Disordered" evidence="1">
    <location>
        <begin position="27"/>
        <end position="68"/>
    </location>
</feature>
<evidence type="ECO:0000313" key="3">
    <source>
        <dbReference type="Proteomes" id="UP001458880"/>
    </source>
</evidence>
<proteinExistence type="predicted"/>
<keyword evidence="3" id="KW-1185">Reference proteome</keyword>
<sequence length="108" mass="12629">MRKNRKKIGILEHGTTRRLNGKEEELVDEFEKTGSTRSTSVNREGMKRKNNDTDGGYEWTREKTKQKNSRHLISRLHYNLVEISKQVPPRTDNNGSRIVSRIHKKINA</sequence>
<name>A0AAW1K010_POPJA</name>
<evidence type="ECO:0000256" key="1">
    <source>
        <dbReference type="SAM" id="MobiDB-lite"/>
    </source>
</evidence>
<evidence type="ECO:0000313" key="2">
    <source>
        <dbReference type="EMBL" id="KAK9711215.1"/>
    </source>
</evidence>
<organism evidence="2 3">
    <name type="scientific">Popillia japonica</name>
    <name type="common">Japanese beetle</name>
    <dbReference type="NCBI Taxonomy" id="7064"/>
    <lineage>
        <taxon>Eukaryota</taxon>
        <taxon>Metazoa</taxon>
        <taxon>Ecdysozoa</taxon>
        <taxon>Arthropoda</taxon>
        <taxon>Hexapoda</taxon>
        <taxon>Insecta</taxon>
        <taxon>Pterygota</taxon>
        <taxon>Neoptera</taxon>
        <taxon>Endopterygota</taxon>
        <taxon>Coleoptera</taxon>
        <taxon>Polyphaga</taxon>
        <taxon>Scarabaeiformia</taxon>
        <taxon>Scarabaeidae</taxon>
        <taxon>Rutelinae</taxon>
        <taxon>Popillia</taxon>
    </lineage>
</organism>
<gene>
    <name evidence="2" type="ORF">QE152_g25618</name>
</gene>
<dbReference type="AlphaFoldDB" id="A0AAW1K010"/>
<dbReference type="EMBL" id="JASPKY010000283">
    <property type="protein sequence ID" value="KAK9711215.1"/>
    <property type="molecule type" value="Genomic_DNA"/>
</dbReference>